<feature type="domain" description="Methyltransferase type 11" evidence="1">
    <location>
        <begin position="40"/>
        <end position="116"/>
    </location>
</feature>
<dbReference type="Proteomes" id="UP000179113">
    <property type="component" value="Unassembled WGS sequence"/>
</dbReference>
<accession>A0A1F4WLC5</accession>
<protein>
    <recommendedName>
        <fullName evidence="1">Methyltransferase type 11 domain-containing protein</fullName>
    </recommendedName>
</protein>
<organism evidence="2 3">
    <name type="scientific">candidate division WWE3 bacterium RIFOXYC1_FULL_39_7</name>
    <dbReference type="NCBI Taxonomy" id="1802643"/>
    <lineage>
        <taxon>Bacteria</taxon>
        <taxon>Katanobacteria</taxon>
    </lineage>
</organism>
<dbReference type="EMBL" id="MEWA01000009">
    <property type="protein sequence ID" value="OGC70245.1"/>
    <property type="molecule type" value="Genomic_DNA"/>
</dbReference>
<proteinExistence type="predicted"/>
<dbReference type="CDD" id="cd02440">
    <property type="entry name" value="AdoMet_MTases"/>
    <property type="match status" value="1"/>
</dbReference>
<evidence type="ECO:0000259" key="1">
    <source>
        <dbReference type="Pfam" id="PF08241"/>
    </source>
</evidence>
<dbReference type="InterPro" id="IPR029063">
    <property type="entry name" value="SAM-dependent_MTases_sf"/>
</dbReference>
<gene>
    <name evidence="2" type="ORF">A2415_01040</name>
</gene>
<dbReference type="GO" id="GO:0008757">
    <property type="term" value="F:S-adenosylmethionine-dependent methyltransferase activity"/>
    <property type="evidence" value="ECO:0007669"/>
    <property type="project" value="InterPro"/>
</dbReference>
<comment type="caution">
    <text evidence="2">The sequence shown here is derived from an EMBL/GenBank/DDBJ whole genome shotgun (WGS) entry which is preliminary data.</text>
</comment>
<dbReference type="InterPro" id="IPR013216">
    <property type="entry name" value="Methyltransf_11"/>
</dbReference>
<evidence type="ECO:0000313" key="3">
    <source>
        <dbReference type="Proteomes" id="UP000179113"/>
    </source>
</evidence>
<dbReference type="SUPFAM" id="SSF53335">
    <property type="entry name" value="S-adenosyl-L-methionine-dependent methyltransferases"/>
    <property type="match status" value="1"/>
</dbReference>
<reference evidence="2 3" key="1">
    <citation type="journal article" date="2016" name="Nat. Commun.">
        <title>Thousands of microbial genomes shed light on interconnected biogeochemical processes in an aquifer system.</title>
        <authorList>
            <person name="Anantharaman K."/>
            <person name="Brown C.T."/>
            <person name="Hug L.A."/>
            <person name="Sharon I."/>
            <person name="Castelle C.J."/>
            <person name="Probst A.J."/>
            <person name="Thomas B.C."/>
            <person name="Singh A."/>
            <person name="Wilkins M.J."/>
            <person name="Karaoz U."/>
            <person name="Brodie E.L."/>
            <person name="Williams K.H."/>
            <person name="Hubbard S.S."/>
            <person name="Banfield J.F."/>
        </authorList>
    </citation>
    <scope>NUCLEOTIDE SEQUENCE [LARGE SCALE GENOMIC DNA]</scope>
</reference>
<dbReference type="Pfam" id="PF08241">
    <property type="entry name" value="Methyltransf_11"/>
    <property type="match status" value="1"/>
</dbReference>
<dbReference type="Gene3D" id="3.40.50.150">
    <property type="entry name" value="Vaccinia Virus protein VP39"/>
    <property type="match status" value="1"/>
</dbReference>
<dbReference type="AlphaFoldDB" id="A0A1F4WLC5"/>
<evidence type="ECO:0000313" key="2">
    <source>
        <dbReference type="EMBL" id="OGC70245.1"/>
    </source>
</evidence>
<sequence>MQFLKNSTLIKNFIYKKSRNRAQTIVDRINNYIKPGSTILDIGAGACGVTEILLEQGYKVTPLDVHNISFVNDITPIIYDGENIPFKDKSFDYSIIILVLHHTKDPENILKEAGRVSQNIILMEEIYETRLQRHLTHFWDDLINLEFFVNPHNNKSISEWESLFKKLNLKLVDTKYHKGDMFPLMKQVTFFLNQGF</sequence>
<name>A0A1F4WLC5_UNCKA</name>